<keyword evidence="1" id="KW-0540">Nuclease</keyword>
<dbReference type="Proteomes" id="UP001615411">
    <property type="component" value="Unassembled WGS sequence"/>
</dbReference>
<organism evidence="1 2">
    <name type="scientific">Pseudomonas caricapapayae</name>
    <dbReference type="NCBI Taxonomy" id="46678"/>
    <lineage>
        <taxon>Bacteria</taxon>
        <taxon>Pseudomonadati</taxon>
        <taxon>Pseudomonadota</taxon>
        <taxon>Gammaproteobacteria</taxon>
        <taxon>Pseudomonadales</taxon>
        <taxon>Pseudomonadaceae</taxon>
        <taxon>Pseudomonas</taxon>
    </lineage>
</organism>
<gene>
    <name evidence="1" type="ORF">ACIKP7_01535</name>
</gene>
<accession>A0ACC7LQF8</accession>
<proteinExistence type="predicted"/>
<keyword evidence="2" id="KW-1185">Reference proteome</keyword>
<evidence type="ECO:0000313" key="1">
    <source>
        <dbReference type="EMBL" id="MFJ1336805.1"/>
    </source>
</evidence>
<dbReference type="EMBL" id="JBIUGF010000002">
    <property type="protein sequence ID" value="MFJ1336805.1"/>
    <property type="molecule type" value="Genomic_DNA"/>
</dbReference>
<comment type="caution">
    <text evidence="1">The sequence shown here is derived from an EMBL/GenBank/DDBJ whole genome shotgun (WGS) entry which is preliminary data.</text>
</comment>
<reference evidence="1" key="1">
    <citation type="submission" date="2024-10" db="EMBL/GenBank/DDBJ databases">
        <title>Aeromonas and Pseudomonas from the Cagarras Archipelago, Rio de Janeiro, Brazil.</title>
        <authorList>
            <person name="Canellas A.L.B."/>
            <person name="Laport M.S."/>
        </authorList>
    </citation>
    <scope>NUCLEOTIDE SEQUENCE</scope>
    <source>
        <strain evidence="1">ACP-7</strain>
    </source>
</reference>
<sequence length="169" mass="18906">MSYPVQIETWRPIPSFAGYEASSLGRIRGNGRVRKSMPDRQGYMRVSFWTDKGSRKFAVHVLVAAAFHGERPEGAVTRHINGLNGDNRPDNLAYGTPAENEADKACHGTKVVGSRHHSSKLTEEQVIEIRRRHAEDSSLFSAGVAARELGVCWKTVKDIVDRKIWKHLA</sequence>
<name>A0ACC7LQF8_9PSED</name>
<evidence type="ECO:0000313" key="2">
    <source>
        <dbReference type="Proteomes" id="UP001615411"/>
    </source>
</evidence>
<protein>
    <submittedName>
        <fullName evidence="1">NUMOD4 motif-containing HNH endonuclease</fullName>
    </submittedName>
</protein>
<keyword evidence="1" id="KW-0255">Endonuclease</keyword>
<keyword evidence="1" id="KW-0378">Hydrolase</keyword>